<dbReference type="EMBL" id="JBHSJB010000033">
    <property type="protein sequence ID" value="MFC5058691.1"/>
    <property type="molecule type" value="Genomic_DNA"/>
</dbReference>
<sequence length="140" mass="15548">MVDLEAWYDEEQDDAVILRTPAELDAVLDAVAEREGRILVDLYVVGNPGRANFNVGLHGRAGRGALYYAGGGQKWFSTETPGPDWSADEPVLYYLMNSDTEYPADSEIPLDVVRRAAHEFMTTGGERPTASAWRAAPDWW</sequence>
<comment type="caution">
    <text evidence="1">The sequence shown here is derived from an EMBL/GenBank/DDBJ whole genome shotgun (WGS) entry which is preliminary data.</text>
</comment>
<organism evidence="1 2">
    <name type="scientific">Saccharothrix xinjiangensis</name>
    <dbReference type="NCBI Taxonomy" id="204798"/>
    <lineage>
        <taxon>Bacteria</taxon>
        <taxon>Bacillati</taxon>
        <taxon>Actinomycetota</taxon>
        <taxon>Actinomycetes</taxon>
        <taxon>Pseudonocardiales</taxon>
        <taxon>Pseudonocardiaceae</taxon>
        <taxon>Saccharothrix</taxon>
    </lineage>
</organism>
<accession>A0ABV9YDN0</accession>
<dbReference type="Pfam" id="PF14430">
    <property type="entry name" value="Imm1"/>
    <property type="match status" value="1"/>
</dbReference>
<evidence type="ECO:0000313" key="2">
    <source>
        <dbReference type="Proteomes" id="UP001595833"/>
    </source>
</evidence>
<keyword evidence="2" id="KW-1185">Reference proteome</keyword>
<dbReference type="InterPro" id="IPR025680">
    <property type="entry name" value="DddI"/>
</dbReference>
<name>A0ABV9YDN0_9PSEU</name>
<reference evidence="2" key="1">
    <citation type="journal article" date="2019" name="Int. J. Syst. Evol. Microbiol.">
        <title>The Global Catalogue of Microorganisms (GCM) 10K type strain sequencing project: providing services to taxonomists for standard genome sequencing and annotation.</title>
        <authorList>
            <consortium name="The Broad Institute Genomics Platform"/>
            <consortium name="The Broad Institute Genome Sequencing Center for Infectious Disease"/>
            <person name="Wu L."/>
            <person name="Ma J."/>
        </authorList>
    </citation>
    <scope>NUCLEOTIDE SEQUENCE [LARGE SCALE GENOMIC DNA]</scope>
    <source>
        <strain evidence="2">KCTC 12848</strain>
    </source>
</reference>
<dbReference type="Proteomes" id="UP001595833">
    <property type="component" value="Unassembled WGS sequence"/>
</dbReference>
<evidence type="ECO:0000313" key="1">
    <source>
        <dbReference type="EMBL" id="MFC5058691.1"/>
    </source>
</evidence>
<protein>
    <submittedName>
        <fullName evidence="1">Imm1 family immunity protein</fullName>
    </submittedName>
</protein>
<proteinExistence type="predicted"/>
<gene>
    <name evidence="1" type="ORF">ACFPFM_33700</name>
</gene>
<dbReference type="RefSeq" id="WP_344038746.1">
    <property type="nucleotide sequence ID" value="NZ_BAAAKE010000013.1"/>
</dbReference>